<dbReference type="EMBL" id="PVWJ01000036">
    <property type="protein sequence ID" value="PSB03259.1"/>
    <property type="molecule type" value="Genomic_DNA"/>
</dbReference>
<name>A0A2T1C4S4_9CYAN</name>
<accession>A0A2T1C4S4</accession>
<organism evidence="1 2">
    <name type="scientific">Merismopedia glauca CCAP 1448/3</name>
    <dbReference type="NCBI Taxonomy" id="1296344"/>
    <lineage>
        <taxon>Bacteria</taxon>
        <taxon>Bacillati</taxon>
        <taxon>Cyanobacteriota</taxon>
        <taxon>Cyanophyceae</taxon>
        <taxon>Synechococcales</taxon>
        <taxon>Merismopediaceae</taxon>
        <taxon>Merismopedia</taxon>
    </lineage>
</organism>
<sequence>MNDNDISVLVTQALASRTIYGTNPLLSSGKGLLSQELYFPTLDEESLIQDAIKEYQKYVEQQRQEYQEYQRQQRDFRLGIKIATSIVGLVFGISHSFDDSGIDWSDGLDQSEFSKFAHDVGGGAALGLVGGRISTNIMEILDTTTLQESGLDLDKLGLGWIGKDPQSYLYSIRSHRGHAVRRVLLIVPHPETNEPCIAFAVQFPDGYVAYLTFLNQMNLFGMSGVGLQLTMDSLRQTHLGDLPVDDGRKVPVQFWEDSCQEQYTIAIPYTKPHHSIY</sequence>
<proteinExistence type="predicted"/>
<dbReference type="Proteomes" id="UP000238762">
    <property type="component" value="Unassembled WGS sequence"/>
</dbReference>
<gene>
    <name evidence="1" type="ORF">C7B64_09175</name>
</gene>
<evidence type="ECO:0000313" key="1">
    <source>
        <dbReference type="EMBL" id="PSB03259.1"/>
    </source>
</evidence>
<dbReference type="RefSeq" id="WP_106288346.1">
    <property type="nucleotide sequence ID" value="NZ_CAWNTC010000011.1"/>
</dbReference>
<dbReference type="AlphaFoldDB" id="A0A2T1C4S4"/>
<keyword evidence="2" id="KW-1185">Reference proteome</keyword>
<comment type="caution">
    <text evidence="1">The sequence shown here is derived from an EMBL/GenBank/DDBJ whole genome shotgun (WGS) entry which is preliminary data.</text>
</comment>
<reference evidence="1 2" key="1">
    <citation type="submission" date="2018-02" db="EMBL/GenBank/DDBJ databases">
        <authorList>
            <person name="Cohen D.B."/>
            <person name="Kent A.D."/>
        </authorList>
    </citation>
    <scope>NUCLEOTIDE SEQUENCE [LARGE SCALE GENOMIC DNA]</scope>
    <source>
        <strain evidence="1 2">CCAP 1448/3</strain>
    </source>
</reference>
<reference evidence="1 2" key="2">
    <citation type="submission" date="2018-03" db="EMBL/GenBank/DDBJ databases">
        <title>The ancient ancestry and fast evolution of plastids.</title>
        <authorList>
            <person name="Moore K.R."/>
            <person name="Magnabosco C."/>
            <person name="Momper L."/>
            <person name="Gold D.A."/>
            <person name="Bosak T."/>
            <person name="Fournier G.P."/>
        </authorList>
    </citation>
    <scope>NUCLEOTIDE SEQUENCE [LARGE SCALE GENOMIC DNA]</scope>
    <source>
        <strain evidence="1 2">CCAP 1448/3</strain>
    </source>
</reference>
<dbReference type="OrthoDB" id="507470at2"/>
<evidence type="ECO:0000313" key="2">
    <source>
        <dbReference type="Proteomes" id="UP000238762"/>
    </source>
</evidence>
<protein>
    <submittedName>
        <fullName evidence="1">Uncharacterized protein</fullName>
    </submittedName>
</protein>